<accession>A0ABR0P474</accession>
<organism evidence="1 2">
    <name type="scientific">Gossypium arboreum</name>
    <name type="common">Tree cotton</name>
    <name type="synonym">Gossypium nanking</name>
    <dbReference type="NCBI Taxonomy" id="29729"/>
    <lineage>
        <taxon>Eukaryota</taxon>
        <taxon>Viridiplantae</taxon>
        <taxon>Streptophyta</taxon>
        <taxon>Embryophyta</taxon>
        <taxon>Tracheophyta</taxon>
        <taxon>Spermatophyta</taxon>
        <taxon>Magnoliopsida</taxon>
        <taxon>eudicotyledons</taxon>
        <taxon>Gunneridae</taxon>
        <taxon>Pentapetalae</taxon>
        <taxon>rosids</taxon>
        <taxon>malvids</taxon>
        <taxon>Malvales</taxon>
        <taxon>Malvaceae</taxon>
        <taxon>Malvoideae</taxon>
        <taxon>Gossypium</taxon>
    </lineage>
</organism>
<sequence length="77" mass="8795">MVTALKEHVLELKGELTTCKVTLGNGMLAFELKKHRMDVLKPKEFEGTSGSYSLLDLEFKLLIVDVRRVDMSLRQDE</sequence>
<evidence type="ECO:0000313" key="2">
    <source>
        <dbReference type="Proteomes" id="UP001358586"/>
    </source>
</evidence>
<reference evidence="1 2" key="1">
    <citation type="submission" date="2023-03" db="EMBL/GenBank/DDBJ databases">
        <title>WGS of Gossypium arboreum.</title>
        <authorList>
            <person name="Yu D."/>
        </authorList>
    </citation>
    <scope>NUCLEOTIDE SEQUENCE [LARGE SCALE GENOMIC DNA]</scope>
    <source>
        <tissue evidence="1">Leaf</tissue>
    </source>
</reference>
<dbReference type="EMBL" id="JARKNE010000008">
    <property type="protein sequence ID" value="KAK5812471.1"/>
    <property type="molecule type" value="Genomic_DNA"/>
</dbReference>
<keyword evidence="2" id="KW-1185">Reference proteome</keyword>
<dbReference type="Proteomes" id="UP001358586">
    <property type="component" value="Chromosome 8"/>
</dbReference>
<gene>
    <name evidence="1" type="ORF">PVK06_027901</name>
</gene>
<comment type="caution">
    <text evidence="1">The sequence shown here is derived from an EMBL/GenBank/DDBJ whole genome shotgun (WGS) entry which is preliminary data.</text>
</comment>
<protein>
    <submittedName>
        <fullName evidence="1">Uncharacterized protein</fullName>
    </submittedName>
</protein>
<name>A0ABR0P474_GOSAR</name>
<proteinExistence type="predicted"/>
<evidence type="ECO:0000313" key="1">
    <source>
        <dbReference type="EMBL" id="KAK5812471.1"/>
    </source>
</evidence>